<name>A0ACA9PA14_9GLOM</name>
<organism evidence="1 2">
    <name type="scientific">Acaulospora colombiana</name>
    <dbReference type="NCBI Taxonomy" id="27376"/>
    <lineage>
        <taxon>Eukaryota</taxon>
        <taxon>Fungi</taxon>
        <taxon>Fungi incertae sedis</taxon>
        <taxon>Mucoromycota</taxon>
        <taxon>Glomeromycotina</taxon>
        <taxon>Glomeromycetes</taxon>
        <taxon>Diversisporales</taxon>
        <taxon>Acaulosporaceae</taxon>
        <taxon>Acaulospora</taxon>
    </lineage>
</organism>
<proteinExistence type="predicted"/>
<reference evidence="1" key="1">
    <citation type="submission" date="2021-06" db="EMBL/GenBank/DDBJ databases">
        <authorList>
            <person name="Kallberg Y."/>
            <person name="Tangrot J."/>
            <person name="Rosling A."/>
        </authorList>
    </citation>
    <scope>NUCLEOTIDE SEQUENCE</scope>
    <source>
        <strain evidence="1">CL356</strain>
    </source>
</reference>
<dbReference type="Proteomes" id="UP000789525">
    <property type="component" value="Unassembled WGS sequence"/>
</dbReference>
<evidence type="ECO:0000313" key="1">
    <source>
        <dbReference type="EMBL" id="CAG8700061.1"/>
    </source>
</evidence>
<feature type="non-terminal residue" evidence="1">
    <location>
        <position position="1"/>
    </location>
</feature>
<comment type="caution">
    <text evidence="1">The sequence shown here is derived from an EMBL/GenBank/DDBJ whole genome shotgun (WGS) entry which is preliminary data.</text>
</comment>
<protein>
    <submittedName>
        <fullName evidence="1">16804_t:CDS:1</fullName>
    </submittedName>
</protein>
<gene>
    <name evidence="1" type="ORF">ACOLOM_LOCUS10202</name>
</gene>
<keyword evidence="2" id="KW-1185">Reference proteome</keyword>
<sequence>ERGQFVWAISGASSDTHHPETTYSVLHQDLIEARILPAISYCSSILLTIKCSGMRWRQRLQRDRNVEPAKEILNPKHPHNPKIVAIPIRIFIHIDFIEPACPMIAVNPLVGPVQGVGLVTKRGDEGALVLSMRPVEMILNCIAETSKAKRRESTGRLEPILPAPGRLRTRVMNACAFGQSSRQSKPNGRPQDSPNGLLNGSGNYNVARRVLEAKNMVQKISSLKRLLCSAELTANVAISGASSDTHRPETSGSVTS</sequence>
<accession>A0ACA9PA14</accession>
<evidence type="ECO:0000313" key="2">
    <source>
        <dbReference type="Proteomes" id="UP000789525"/>
    </source>
</evidence>
<dbReference type="EMBL" id="CAJVPT010032050">
    <property type="protein sequence ID" value="CAG8700061.1"/>
    <property type="molecule type" value="Genomic_DNA"/>
</dbReference>